<evidence type="ECO:0000256" key="2">
    <source>
        <dbReference type="SAM" id="Phobius"/>
    </source>
</evidence>
<evidence type="ECO:0000256" key="1">
    <source>
        <dbReference type="SAM" id="MobiDB-lite"/>
    </source>
</evidence>
<evidence type="ECO:0008006" key="5">
    <source>
        <dbReference type="Google" id="ProtNLM"/>
    </source>
</evidence>
<proteinExistence type="predicted"/>
<evidence type="ECO:0000313" key="3">
    <source>
        <dbReference type="EMBL" id="CAB3406019.1"/>
    </source>
</evidence>
<organism evidence="3 4">
    <name type="scientific">Caenorhabditis bovis</name>
    <dbReference type="NCBI Taxonomy" id="2654633"/>
    <lineage>
        <taxon>Eukaryota</taxon>
        <taxon>Metazoa</taxon>
        <taxon>Ecdysozoa</taxon>
        <taxon>Nematoda</taxon>
        <taxon>Chromadorea</taxon>
        <taxon>Rhabditida</taxon>
        <taxon>Rhabditina</taxon>
        <taxon>Rhabditomorpha</taxon>
        <taxon>Rhabditoidea</taxon>
        <taxon>Rhabditidae</taxon>
        <taxon>Peloderinae</taxon>
        <taxon>Caenorhabditis</taxon>
    </lineage>
</organism>
<dbReference type="AlphaFoldDB" id="A0A8S1F202"/>
<sequence>MKFLAKVGNETGILHMIANGLKRFFQWILGCTYAKKNMMGEKIRHLFHFVDAPHIIIAELTENEPWYSKLGTILGIVICVTIMYYIIETVIVKIRKFVKGALSEPQSTVTTPRCLSPTKSHDQMFQEQSAISTAQKEHKALLKNLKDDSTPVAAAPIDTQKTKSRPSRDDVTVMESDRDPAGAEVEIMENYGINLQNIMGWLNNLNTDELVDESTISSILSDGEFSESTKLKLMKNIQNGTISLSDCSSENLSEMSAVTESSKDCIDWTDGYVEKLETTKTVDDQADVIIEESSLFADMDNECSGNIRLDEFDSTVLFRWTDDFVDSVESVVLTGSFFGWNMTIPMKRESTNGYRNTSFI</sequence>
<gene>
    <name evidence="3" type="ORF">CBOVIS_LOCUS8148</name>
</gene>
<comment type="caution">
    <text evidence="3">The sequence shown here is derived from an EMBL/GenBank/DDBJ whole genome shotgun (WGS) entry which is preliminary data.</text>
</comment>
<name>A0A8S1F202_9PELO</name>
<feature type="compositionally biased region" description="Basic and acidic residues" evidence="1">
    <location>
        <begin position="166"/>
        <end position="177"/>
    </location>
</feature>
<keyword evidence="2" id="KW-0472">Membrane</keyword>
<evidence type="ECO:0000313" key="4">
    <source>
        <dbReference type="Proteomes" id="UP000494206"/>
    </source>
</evidence>
<reference evidence="3 4" key="1">
    <citation type="submission" date="2020-04" db="EMBL/GenBank/DDBJ databases">
        <authorList>
            <person name="Laetsch R D."/>
            <person name="Stevens L."/>
            <person name="Kumar S."/>
            <person name="Blaxter L. M."/>
        </authorList>
    </citation>
    <scope>NUCLEOTIDE SEQUENCE [LARGE SCALE GENOMIC DNA]</scope>
</reference>
<dbReference type="Proteomes" id="UP000494206">
    <property type="component" value="Unassembled WGS sequence"/>
</dbReference>
<accession>A0A8S1F202</accession>
<keyword evidence="2" id="KW-1133">Transmembrane helix</keyword>
<dbReference type="EMBL" id="CADEPM010000005">
    <property type="protein sequence ID" value="CAB3406019.1"/>
    <property type="molecule type" value="Genomic_DNA"/>
</dbReference>
<keyword evidence="4" id="KW-1185">Reference proteome</keyword>
<feature type="region of interest" description="Disordered" evidence="1">
    <location>
        <begin position="158"/>
        <end position="177"/>
    </location>
</feature>
<protein>
    <recommendedName>
        <fullName evidence="5">AMP-activated protein kinase glycogen-binding domain-containing protein</fullName>
    </recommendedName>
</protein>
<feature type="transmembrane region" description="Helical" evidence="2">
    <location>
        <begin position="66"/>
        <end position="87"/>
    </location>
</feature>
<keyword evidence="2" id="KW-0812">Transmembrane</keyword>
<dbReference type="OrthoDB" id="5873279at2759"/>